<dbReference type="Proteomes" id="UP000180057">
    <property type="component" value="Unassembled WGS sequence"/>
</dbReference>
<accession>A0A1S2M9F7</accession>
<evidence type="ECO:0000313" key="2">
    <source>
        <dbReference type="EMBL" id="OIJ21244.1"/>
    </source>
</evidence>
<reference evidence="2 3" key="1">
    <citation type="submission" date="2016-10" db="EMBL/GenBank/DDBJ databases">
        <title>Draft genome sequences of four alkaliphilic bacteria belonging to the Anaerobacillus genus.</title>
        <authorList>
            <person name="Bassil N.M."/>
            <person name="Lloyd J.R."/>
        </authorList>
    </citation>
    <scope>NUCLEOTIDE SEQUENCE [LARGE SCALE GENOMIC DNA]</scope>
    <source>
        <strain evidence="2 3">DSM 22531</strain>
    </source>
</reference>
<dbReference type="EMBL" id="MLQS01000001">
    <property type="protein sequence ID" value="OIJ21244.1"/>
    <property type="molecule type" value="Genomic_DNA"/>
</dbReference>
<feature type="domain" description="DUF4397" evidence="1">
    <location>
        <begin position="71"/>
        <end position="185"/>
    </location>
</feature>
<protein>
    <recommendedName>
        <fullName evidence="1">DUF4397 domain-containing protein</fullName>
    </recommendedName>
</protein>
<dbReference type="STRING" id="472963.BKP45_00215"/>
<evidence type="ECO:0000259" key="1">
    <source>
        <dbReference type="Pfam" id="PF14344"/>
    </source>
</evidence>
<name>A0A1S2M9F7_9BACI</name>
<proteinExistence type="predicted"/>
<keyword evidence="3" id="KW-1185">Reference proteome</keyword>
<comment type="caution">
    <text evidence="2">The sequence shown here is derived from an EMBL/GenBank/DDBJ whole genome shotgun (WGS) entry which is preliminary data.</text>
</comment>
<dbReference type="Pfam" id="PF14344">
    <property type="entry name" value="DUF4397"/>
    <property type="match status" value="1"/>
</dbReference>
<gene>
    <name evidence="2" type="ORF">BKP45_00215</name>
</gene>
<dbReference type="OrthoDB" id="9783299at2"/>
<dbReference type="AlphaFoldDB" id="A0A1S2M9F7"/>
<dbReference type="RefSeq" id="WP_071387864.1">
    <property type="nucleotide sequence ID" value="NZ_MLQS01000001.1"/>
</dbReference>
<sequence>MYHFYQPTNIVVQNAALYDLLANYYKYLDPQRHIHYYQLHFMCMQQLCQLQAQQQLYRHFEENRNYYRANAKVRVLHASPDAPAVDVYVNGEKTFDNMTYYQISPYLEIPAGSYEVEIYPAGQTTNPVLSQSVEVEADKNYTVAASDRLNNIQLVPVVDTTDIPRNKSKVRFLHISPNTPAVDIAVQDGDILFENISFGNASNYIEVDPGRVTLEVRKAGTNEVILTLRNTNLRANQAYTITAIGIYEGRPRLEALILEP</sequence>
<organism evidence="2 3">
    <name type="scientific">Anaerobacillus alkalidiazotrophicus</name>
    <dbReference type="NCBI Taxonomy" id="472963"/>
    <lineage>
        <taxon>Bacteria</taxon>
        <taxon>Bacillati</taxon>
        <taxon>Bacillota</taxon>
        <taxon>Bacilli</taxon>
        <taxon>Bacillales</taxon>
        <taxon>Bacillaceae</taxon>
        <taxon>Anaerobacillus</taxon>
    </lineage>
</organism>
<evidence type="ECO:0000313" key="3">
    <source>
        <dbReference type="Proteomes" id="UP000180057"/>
    </source>
</evidence>
<dbReference type="InterPro" id="IPR025510">
    <property type="entry name" value="DUF4397"/>
</dbReference>